<dbReference type="FunFam" id="3.40.50.20:FF:000010">
    <property type="entry name" value="Propionyl-CoA carboxylase subunit alpha"/>
    <property type="match status" value="1"/>
</dbReference>
<comment type="function">
    <text evidence="1 13">This protein is a component of the acetyl coenzyme A carboxylase complex; first, biotin carboxylase catalyzes the carboxylation of the carrier protein and then the transcarboxylase transfers the carboxyl group to form malonyl-CoA.</text>
</comment>
<dbReference type="OrthoDB" id="9760256at2"/>
<dbReference type="SUPFAM" id="SSF56059">
    <property type="entry name" value="Glutathione synthetase ATP-binding domain-like"/>
    <property type="match status" value="1"/>
</dbReference>
<evidence type="ECO:0000256" key="3">
    <source>
        <dbReference type="ARBA" id="ARBA00011750"/>
    </source>
</evidence>
<dbReference type="NCBIfam" id="NF006367">
    <property type="entry name" value="PRK08591.1"/>
    <property type="match status" value="1"/>
</dbReference>
<evidence type="ECO:0000256" key="5">
    <source>
        <dbReference type="ARBA" id="ARBA00022598"/>
    </source>
</evidence>
<evidence type="ECO:0000256" key="10">
    <source>
        <dbReference type="ARBA" id="ARBA00023267"/>
    </source>
</evidence>
<dbReference type="InterPro" id="IPR005479">
    <property type="entry name" value="CPAse_ATP-bd"/>
</dbReference>
<dbReference type="InterPro" id="IPR005482">
    <property type="entry name" value="Biotin_COase_C"/>
</dbReference>
<comment type="catalytic activity">
    <reaction evidence="11 13">
        <text>N(6)-biotinyl-L-lysyl-[protein] + hydrogencarbonate + ATP = N(6)-carboxybiotinyl-L-lysyl-[protein] + ADP + phosphate + H(+)</text>
        <dbReference type="Rhea" id="RHEA:13501"/>
        <dbReference type="Rhea" id="RHEA-COMP:10505"/>
        <dbReference type="Rhea" id="RHEA-COMP:10506"/>
        <dbReference type="ChEBI" id="CHEBI:15378"/>
        <dbReference type="ChEBI" id="CHEBI:17544"/>
        <dbReference type="ChEBI" id="CHEBI:30616"/>
        <dbReference type="ChEBI" id="CHEBI:43474"/>
        <dbReference type="ChEBI" id="CHEBI:83144"/>
        <dbReference type="ChEBI" id="CHEBI:83145"/>
        <dbReference type="ChEBI" id="CHEBI:456216"/>
        <dbReference type="EC" id="6.3.4.14"/>
    </reaction>
</comment>
<dbReference type="PANTHER" id="PTHR48095:SF2">
    <property type="entry name" value="BIOTIN CARBOXYLASE, CHLOROPLASTIC"/>
    <property type="match status" value="1"/>
</dbReference>
<evidence type="ECO:0000256" key="12">
    <source>
        <dbReference type="PROSITE-ProRule" id="PRU00409"/>
    </source>
</evidence>
<accession>A0A0J6VJS3</accession>
<keyword evidence="7 12" id="KW-0547">Nucleotide-binding</keyword>
<dbReference type="SMART" id="SM00878">
    <property type="entry name" value="Biotin_carb_C"/>
    <property type="match status" value="1"/>
</dbReference>
<dbReference type="PATRIC" id="fig|1800.3.peg.5536"/>
<feature type="domain" description="ATP-grasp" evidence="14">
    <location>
        <begin position="122"/>
        <end position="319"/>
    </location>
</feature>
<keyword evidence="9" id="KW-0460">Magnesium</keyword>
<comment type="caution">
    <text evidence="16">The sequence shown here is derived from an EMBL/GenBank/DDBJ whole genome shotgun (WGS) entry which is preliminary data.</text>
</comment>
<gene>
    <name evidence="16" type="primary">accC</name>
    <name evidence="16" type="ORF">MCHUDSM44219_05499</name>
</gene>
<dbReference type="Pfam" id="PF02785">
    <property type="entry name" value="Biotin_carb_C"/>
    <property type="match status" value="1"/>
</dbReference>
<feature type="domain" description="Biotin carboxylation" evidence="15">
    <location>
        <begin position="3"/>
        <end position="448"/>
    </location>
</feature>
<keyword evidence="10 13" id="KW-0092">Biotin</keyword>
<keyword evidence="13" id="KW-0276">Fatty acid metabolism</keyword>
<evidence type="ECO:0000256" key="9">
    <source>
        <dbReference type="ARBA" id="ARBA00022842"/>
    </source>
</evidence>
<dbReference type="InterPro" id="IPR051602">
    <property type="entry name" value="ACC_Biotin_Carboxylase"/>
</dbReference>
<evidence type="ECO:0000256" key="1">
    <source>
        <dbReference type="ARBA" id="ARBA00003761"/>
    </source>
</evidence>
<dbReference type="Gene3D" id="3.30.470.20">
    <property type="entry name" value="ATP-grasp fold, B domain"/>
    <property type="match status" value="1"/>
</dbReference>
<dbReference type="InterPro" id="IPR011054">
    <property type="entry name" value="Rudment_hybrid_motif"/>
</dbReference>
<dbReference type="InterPro" id="IPR011761">
    <property type="entry name" value="ATP-grasp"/>
</dbReference>
<dbReference type="SUPFAM" id="SSF52440">
    <property type="entry name" value="PreATP-grasp domain"/>
    <property type="match status" value="1"/>
</dbReference>
<evidence type="ECO:0000259" key="14">
    <source>
        <dbReference type="PROSITE" id="PS50975"/>
    </source>
</evidence>
<dbReference type="NCBIfam" id="TIGR00514">
    <property type="entry name" value="accC"/>
    <property type="match status" value="1"/>
</dbReference>
<dbReference type="RefSeq" id="WP_048421357.1">
    <property type="nucleotide sequence ID" value="NZ_JYNX01000089.1"/>
</dbReference>
<keyword evidence="13" id="KW-0444">Lipid biosynthesis</keyword>
<dbReference type="UniPathway" id="UPA00655">
    <property type="reaction ID" value="UER00711"/>
</dbReference>
<dbReference type="InterPro" id="IPR004549">
    <property type="entry name" value="Acetyl_CoA_COase_biotin_COase"/>
</dbReference>
<keyword evidence="17" id="KW-1185">Reference proteome</keyword>
<evidence type="ECO:0000313" key="17">
    <source>
        <dbReference type="Proteomes" id="UP000036176"/>
    </source>
</evidence>
<dbReference type="PROSITE" id="PS50979">
    <property type="entry name" value="BC"/>
    <property type="match status" value="1"/>
</dbReference>
<evidence type="ECO:0000256" key="7">
    <source>
        <dbReference type="ARBA" id="ARBA00022741"/>
    </source>
</evidence>
<dbReference type="GO" id="GO:0004075">
    <property type="term" value="F:biotin carboxylase activity"/>
    <property type="evidence" value="ECO:0007669"/>
    <property type="project" value="UniProtKB-EC"/>
</dbReference>
<dbReference type="Pfam" id="PF02786">
    <property type="entry name" value="CPSase_L_D2"/>
    <property type="match status" value="1"/>
</dbReference>
<dbReference type="Pfam" id="PF00289">
    <property type="entry name" value="Biotin_carb_N"/>
    <property type="match status" value="1"/>
</dbReference>
<dbReference type="Proteomes" id="UP000036176">
    <property type="component" value="Unassembled WGS sequence"/>
</dbReference>
<reference evidence="16 17" key="1">
    <citation type="journal article" date="2015" name="Genome Biol. Evol.">
        <title>Characterization of Three Mycobacterium spp. with Potential Use in Bioremediation by Genome Sequencing and Comparative Genomics.</title>
        <authorList>
            <person name="Das S."/>
            <person name="Pettersson B.M."/>
            <person name="Behra P.R."/>
            <person name="Ramesh M."/>
            <person name="Dasgupta S."/>
            <person name="Bhattacharya A."/>
            <person name="Kirsebom L.A."/>
        </authorList>
    </citation>
    <scope>NUCLEOTIDE SEQUENCE [LARGE SCALE GENOMIC DNA]</scope>
    <source>
        <strain evidence="16 17">DSM 44219</strain>
    </source>
</reference>
<dbReference type="GO" id="GO:0046872">
    <property type="term" value="F:metal ion binding"/>
    <property type="evidence" value="ECO:0007669"/>
    <property type="project" value="UniProtKB-KW"/>
</dbReference>
<evidence type="ECO:0000256" key="13">
    <source>
        <dbReference type="RuleBase" id="RU365063"/>
    </source>
</evidence>
<evidence type="ECO:0000256" key="8">
    <source>
        <dbReference type="ARBA" id="ARBA00022840"/>
    </source>
</evidence>
<protein>
    <recommendedName>
        <fullName evidence="4 13">Biotin carboxylase</fullName>
        <ecNumber evidence="4 13">6.3.4.14</ecNumber>
    </recommendedName>
    <alternativeName>
        <fullName evidence="13">Acetyl-coenzyme A carboxylase biotin carboxylase subunit A</fullName>
    </alternativeName>
</protein>
<evidence type="ECO:0000256" key="11">
    <source>
        <dbReference type="ARBA" id="ARBA00048600"/>
    </source>
</evidence>
<keyword evidence="8 12" id="KW-0067">ATP-binding</keyword>
<dbReference type="AlphaFoldDB" id="A0A0J6VJS3"/>
<name>A0A0J6VJS3_MYCCU</name>
<dbReference type="PROSITE" id="PS50975">
    <property type="entry name" value="ATP_GRASP"/>
    <property type="match status" value="1"/>
</dbReference>
<keyword evidence="5 13" id="KW-0436">Ligase</keyword>
<keyword evidence="13" id="KW-0443">Lipid metabolism</keyword>
<comment type="pathway">
    <text evidence="2 13">Lipid metabolism; malonyl-CoA biosynthesis; malonyl-CoA from acetyl-CoA: step 1/1.</text>
</comment>
<evidence type="ECO:0000256" key="4">
    <source>
        <dbReference type="ARBA" id="ARBA00013263"/>
    </source>
</evidence>
<dbReference type="PROSITE" id="PS00867">
    <property type="entry name" value="CPSASE_2"/>
    <property type="match status" value="1"/>
</dbReference>
<dbReference type="EC" id="6.3.4.14" evidence="4 13"/>
<keyword evidence="6" id="KW-0479">Metal-binding</keyword>
<proteinExistence type="predicted"/>
<organism evidence="16 17">
    <name type="scientific">Mycolicibacterium chubuense</name>
    <name type="common">Mycobacterium chubuense</name>
    <dbReference type="NCBI Taxonomy" id="1800"/>
    <lineage>
        <taxon>Bacteria</taxon>
        <taxon>Bacillati</taxon>
        <taxon>Actinomycetota</taxon>
        <taxon>Actinomycetes</taxon>
        <taxon>Mycobacteriales</taxon>
        <taxon>Mycobacteriaceae</taxon>
        <taxon>Mycolicibacterium</taxon>
    </lineage>
</organism>
<dbReference type="EMBL" id="JYNX01000089">
    <property type="protein sequence ID" value="KMO69698.1"/>
    <property type="molecule type" value="Genomic_DNA"/>
</dbReference>
<dbReference type="InterPro" id="IPR016185">
    <property type="entry name" value="PreATP-grasp_dom_sf"/>
</dbReference>
<evidence type="ECO:0000256" key="6">
    <source>
        <dbReference type="ARBA" id="ARBA00022723"/>
    </source>
</evidence>
<dbReference type="FunFam" id="3.30.1490.20:FF:000018">
    <property type="entry name" value="Biotin carboxylase"/>
    <property type="match status" value="1"/>
</dbReference>
<dbReference type="SUPFAM" id="SSF51246">
    <property type="entry name" value="Rudiment single hybrid motif"/>
    <property type="match status" value="1"/>
</dbReference>
<dbReference type="InterPro" id="IPR005481">
    <property type="entry name" value="BC-like_N"/>
</dbReference>
<dbReference type="GO" id="GO:2001295">
    <property type="term" value="P:malonyl-CoA biosynthetic process"/>
    <property type="evidence" value="ECO:0007669"/>
    <property type="project" value="UniProtKB-UniPathway"/>
</dbReference>
<dbReference type="GO" id="GO:0005524">
    <property type="term" value="F:ATP binding"/>
    <property type="evidence" value="ECO:0007669"/>
    <property type="project" value="UniProtKB-UniRule"/>
</dbReference>
<dbReference type="GO" id="GO:0006633">
    <property type="term" value="P:fatty acid biosynthetic process"/>
    <property type="evidence" value="ECO:0007669"/>
    <property type="project" value="UniProtKB-KW"/>
</dbReference>
<dbReference type="PANTHER" id="PTHR48095">
    <property type="entry name" value="PYRUVATE CARBOXYLASE SUBUNIT A"/>
    <property type="match status" value="1"/>
</dbReference>
<sequence length="452" mass="49183">MASVNRLLIINRGEIAVRIIRAAKELGITTVAAYSDADEQSLAVRLADESVNIGAAHARKSYLNHDAVLAAAQDRKVDAIHPGYGFLSENAEFARSVAEAGLIWVGPDAETIARMGHKAEAIQTARAAGVPVVPGSQGLIATVEDGVAAAETIGFPVLIKAAAGGGGRGIRIATDESELAVGIASAQQEAEAAFGDGGVYLERFIPHARHIEVQVLGDGADAVHFYERDCSLQRRRQKIWEEAPAAILDAETRDHLCESAVALARSVGYCGAGTVEYLFDPQTGEYFFIEMNTRIQVEHPITEEICGVDLIQAMIRVAQGEPLPYRQEDIRQRGHAIEVRINAEDPDRDFMPGPGTIADLHWPAGPGVRIDSMAYAGYQIPPYYDSMIGKLIIWAEDRDRALARLDRALSELELTGLKTTLPFFERLLTQDDVRNNALHTTWIEQLLEARTS</sequence>
<dbReference type="NCBIfam" id="NF009471">
    <property type="entry name" value="PRK12833.1"/>
    <property type="match status" value="1"/>
</dbReference>
<dbReference type="InterPro" id="IPR011764">
    <property type="entry name" value="Biotin_carboxylation_dom"/>
</dbReference>
<evidence type="ECO:0000313" key="16">
    <source>
        <dbReference type="EMBL" id="KMO69698.1"/>
    </source>
</evidence>
<evidence type="ECO:0000259" key="15">
    <source>
        <dbReference type="PROSITE" id="PS50979"/>
    </source>
</evidence>
<comment type="subunit">
    <text evidence="3 13">Acetyl-CoA carboxylase is a heterohexamer of biotin carboxyl carrier protein, biotin carboxylase and the two subunits of carboxyl transferase in a 2:2 complex.</text>
</comment>
<evidence type="ECO:0000256" key="2">
    <source>
        <dbReference type="ARBA" id="ARBA00004956"/>
    </source>
</evidence>
<dbReference type="PROSITE" id="PS00866">
    <property type="entry name" value="CPSASE_1"/>
    <property type="match status" value="1"/>
</dbReference>
<keyword evidence="13" id="KW-0275">Fatty acid biosynthesis</keyword>